<dbReference type="OrthoDB" id="51098at2"/>
<dbReference type="Proteomes" id="UP000034024">
    <property type="component" value="Chromosome"/>
</dbReference>
<keyword evidence="2" id="KW-0732">Signal</keyword>
<organism evidence="3 4">
    <name type="scientific">Deinococcus soli</name>
    <name type="common">ex Cha et al. 2016</name>
    <dbReference type="NCBI Taxonomy" id="1309411"/>
    <lineage>
        <taxon>Bacteria</taxon>
        <taxon>Thermotogati</taxon>
        <taxon>Deinococcota</taxon>
        <taxon>Deinococci</taxon>
        <taxon>Deinococcales</taxon>
        <taxon>Deinococcaceae</taxon>
        <taxon>Deinococcus</taxon>
    </lineage>
</organism>
<dbReference type="EMBL" id="CP011389">
    <property type="protein sequence ID" value="AKH17254.1"/>
    <property type="molecule type" value="Genomic_DNA"/>
</dbReference>
<accession>A0A0F7JPP2</accession>
<reference evidence="3 4" key="1">
    <citation type="submission" date="2015-01" db="EMBL/GenBank/DDBJ databases">
        <title>Deinococcus soli/N5/whole genome sequencing.</title>
        <authorList>
            <person name="Kim M.K."/>
            <person name="Srinivasan S."/>
            <person name="Lee J.-J."/>
        </authorList>
    </citation>
    <scope>NUCLEOTIDE SEQUENCE [LARGE SCALE GENOMIC DNA]</scope>
    <source>
        <strain evidence="3 4">N5</strain>
    </source>
</reference>
<dbReference type="PATRIC" id="fig|1309411.5.peg.1944"/>
<evidence type="ECO:0008006" key="5">
    <source>
        <dbReference type="Google" id="ProtNLM"/>
    </source>
</evidence>
<feature type="compositionally biased region" description="Low complexity" evidence="1">
    <location>
        <begin position="575"/>
        <end position="602"/>
    </location>
</feature>
<protein>
    <recommendedName>
        <fullName evidence="5">LPS-assembly protein LptD</fullName>
    </recommendedName>
</protein>
<name>A0A0F7JPP2_9DEIO</name>
<gene>
    <name evidence="3" type="ORF">SY84_09565</name>
</gene>
<evidence type="ECO:0000313" key="4">
    <source>
        <dbReference type="Proteomes" id="UP000034024"/>
    </source>
</evidence>
<evidence type="ECO:0000256" key="1">
    <source>
        <dbReference type="SAM" id="MobiDB-lite"/>
    </source>
</evidence>
<dbReference type="PANTHER" id="PTHR30189:SF1">
    <property type="entry name" value="LPS-ASSEMBLY PROTEIN LPTD"/>
    <property type="match status" value="1"/>
</dbReference>
<feature type="region of interest" description="Disordered" evidence="1">
    <location>
        <begin position="571"/>
        <end position="602"/>
    </location>
</feature>
<evidence type="ECO:0000256" key="2">
    <source>
        <dbReference type="SAM" id="SignalP"/>
    </source>
</evidence>
<dbReference type="GO" id="GO:0009279">
    <property type="term" value="C:cell outer membrane"/>
    <property type="evidence" value="ECO:0007669"/>
    <property type="project" value="TreeGrafter"/>
</dbReference>
<dbReference type="InterPro" id="IPR050218">
    <property type="entry name" value="LptD"/>
</dbReference>
<proteinExistence type="predicted"/>
<feature type="chain" id="PRO_5002517614" description="LPS-assembly protein LptD" evidence="2">
    <location>
        <begin position="34"/>
        <end position="921"/>
    </location>
</feature>
<dbReference type="PANTHER" id="PTHR30189">
    <property type="entry name" value="LPS-ASSEMBLY PROTEIN"/>
    <property type="match status" value="1"/>
</dbReference>
<feature type="signal peptide" evidence="2">
    <location>
        <begin position="1"/>
        <end position="33"/>
    </location>
</feature>
<evidence type="ECO:0000313" key="3">
    <source>
        <dbReference type="EMBL" id="AKH17254.1"/>
    </source>
</evidence>
<dbReference type="RefSeq" id="WP_046843824.1">
    <property type="nucleotide sequence ID" value="NZ_CP011389.1"/>
</dbReference>
<dbReference type="GO" id="GO:1990351">
    <property type="term" value="C:transporter complex"/>
    <property type="evidence" value="ECO:0007669"/>
    <property type="project" value="TreeGrafter"/>
</dbReference>
<dbReference type="AlphaFoldDB" id="A0A0F7JPP2"/>
<keyword evidence="4" id="KW-1185">Reference proteome</keyword>
<dbReference type="KEGG" id="dch:SY84_09565"/>
<sequence length="921" mass="99189">MTRAATRAARRRGTRVRAALLALGLLALGGAQARTVKIVSADTLELRQVDGQELVVISGENVELRVDDDVVRARRVEFNRTRRTLTLIGAASYRSAKDGEDLRGENLVVELGKEQVSGEDVLISDARLEIRGQEVDRIPGQLRATGGYFTTCARCGRTPNDYAFRAERLIVYPGDRLVAYNAQLLLADIPVLFLPVLVLPLNDRDRQPRLEVGRDAVDGLTVLADLPFSVGGNTLGTTRLRYYQNRTPSVGAGVTLRSYAPLPFVDRVDLDLLAEPRLVGQAGRDVNLDFGVKGRVPLALAVRDLDYSLNVTRRDIGRGATDPQRGLTDVQFRASVEYPLFTAALDYVDRFGPAPTTALDSTKTLKRPEVTVDPKPYTNGPFSADVKITAGNYTGQSNPRSPSATAQGVNITTSRLEEQHSLAYTVKPWRDADLSLSNTFTGRYYGTGARTVQLDVTGTLTQRWAGSNTFSVTAKYLRTEGTSPFAFDALSGRLLSAPVSLNLSTVPVRDVSFGVSYSRDLFLRGEQQGNATFSLGVNRRPLSLTASAQVNPDKRTLEDVTFNATLADPDSGKVTVTPAQPATATTPARPATTTRTSAWPAPNLSLSASGGYALATGPKPLTVTATVTGDVRSNLFSVAVTHNVRTPEITSVAVRYNLTRTQDTVLNALSVSGDETLNPVTGQLSGSLTALWRGQYQFRTSHSLLLQRPDTATSSGTLDFSVGTVSGSRDSWTVKYGGAYDLRRGGFTAPQLSGELTRTRSGQSLAVTAVMNTPGLDQKRTELTRVQLSGAAQFGSRFWVSGSALYTRTRAALPNDIATDTLQLSPLRVNLGLGRAGERPGAYLTGTLTQSFTWVDGVRQTPGPLTPVFGLTIDRCCWALQAEADLVNRRYRIAVGLPGQTGYPLFELTPGGASVPLLSPP</sequence>